<evidence type="ECO:0000256" key="2">
    <source>
        <dbReference type="ARBA" id="ARBA00022723"/>
    </source>
</evidence>
<reference evidence="6" key="1">
    <citation type="submission" date="2025-08" db="UniProtKB">
        <authorList>
            <consortium name="RefSeq"/>
        </authorList>
    </citation>
    <scope>IDENTIFICATION</scope>
</reference>
<dbReference type="PaxDb" id="4097-A0A1S3Y192"/>
<sequence length="172" mass="19449">MASCDKAENSSLCARGCGFYDNPSNYNICSQFYKAFLKKESAKSAIALSEKLYFLTVDDTVKTGNDDCLTMKTKTERCKCCKKKVGLVGFSSFLKEESAKSAIALSEKLYFLTVDNTVKTENDDGLTMKTKTERIHRYLEEHTCTFNFKSMGRALLVKENPLCKADKLEYRI</sequence>
<dbReference type="KEGG" id="nta:107770953"/>
<gene>
    <name evidence="6" type="primary">LOC107770953</name>
</gene>
<keyword evidence="3" id="KW-0863">Zinc-finger</keyword>
<evidence type="ECO:0000256" key="4">
    <source>
        <dbReference type="ARBA" id="ARBA00022833"/>
    </source>
</evidence>
<feature type="domain" description="A20-type" evidence="5">
    <location>
        <begin position="7"/>
        <end position="41"/>
    </location>
</feature>
<organism evidence="6">
    <name type="scientific">Nicotiana tabacum</name>
    <name type="common">Common tobacco</name>
    <dbReference type="NCBI Taxonomy" id="4097"/>
    <lineage>
        <taxon>Eukaryota</taxon>
        <taxon>Viridiplantae</taxon>
        <taxon>Streptophyta</taxon>
        <taxon>Embryophyta</taxon>
        <taxon>Tracheophyta</taxon>
        <taxon>Spermatophyta</taxon>
        <taxon>Magnoliopsida</taxon>
        <taxon>eudicotyledons</taxon>
        <taxon>Gunneridae</taxon>
        <taxon>Pentapetalae</taxon>
        <taxon>asterids</taxon>
        <taxon>lamiids</taxon>
        <taxon>Solanales</taxon>
        <taxon>Solanaceae</taxon>
        <taxon>Nicotianoideae</taxon>
        <taxon>Nicotianeae</taxon>
        <taxon>Nicotiana</taxon>
    </lineage>
</organism>
<keyword evidence="2" id="KW-0479">Metal-binding</keyword>
<dbReference type="GO" id="GO:0008270">
    <property type="term" value="F:zinc ion binding"/>
    <property type="evidence" value="ECO:0007669"/>
    <property type="project" value="UniProtKB-KW"/>
</dbReference>
<dbReference type="SUPFAM" id="SSF57716">
    <property type="entry name" value="Glucocorticoid receptor-like (DNA-binding domain)"/>
    <property type="match status" value="1"/>
</dbReference>
<evidence type="ECO:0000313" key="6">
    <source>
        <dbReference type="RefSeq" id="XP_016445767.1"/>
    </source>
</evidence>
<evidence type="ECO:0000259" key="5">
    <source>
        <dbReference type="PROSITE" id="PS51036"/>
    </source>
</evidence>
<comment type="function">
    <text evidence="1">May be involved in environmental stress response.</text>
</comment>
<dbReference type="PROSITE" id="PS51036">
    <property type="entry name" value="ZF_A20"/>
    <property type="match status" value="1"/>
</dbReference>
<dbReference type="InterPro" id="IPR050652">
    <property type="entry name" value="AN1_A20_ZnFinger"/>
</dbReference>
<proteinExistence type="predicted"/>
<dbReference type="Gene3D" id="4.10.1110.10">
    <property type="entry name" value="AN1-like Zinc finger"/>
    <property type="match status" value="1"/>
</dbReference>
<dbReference type="SUPFAM" id="SSF118310">
    <property type="entry name" value="AN1-like Zinc finger"/>
    <property type="match status" value="1"/>
</dbReference>
<dbReference type="AlphaFoldDB" id="A0A1S3Y192"/>
<dbReference type="PANTHER" id="PTHR10634">
    <property type="entry name" value="AN1-TYPE ZINC FINGER PROTEIN"/>
    <property type="match status" value="1"/>
</dbReference>
<name>A0A1S3Y192_TOBAC</name>
<keyword evidence="4" id="KW-0862">Zinc</keyword>
<accession>A0A1S3Y192</accession>
<dbReference type="InterPro" id="IPR035896">
    <property type="entry name" value="AN1-like_Znf"/>
</dbReference>
<dbReference type="InterPro" id="IPR002653">
    <property type="entry name" value="Znf_A20"/>
</dbReference>
<dbReference type="PANTHER" id="PTHR10634:SF124">
    <property type="entry name" value="ZINC FINGER A20 AND AN1 DOMAIN-CONTAINING STRESS-ASSOCIATED PROTEIN 8-RELATED"/>
    <property type="match status" value="1"/>
</dbReference>
<evidence type="ECO:0000256" key="3">
    <source>
        <dbReference type="ARBA" id="ARBA00022771"/>
    </source>
</evidence>
<dbReference type="OrthoDB" id="1296247at2759"/>
<protein>
    <submittedName>
        <fullName evidence="6">Zinc finger A20 and AN1 domain-containing stress-associated protein 8</fullName>
    </submittedName>
</protein>
<evidence type="ECO:0000256" key="1">
    <source>
        <dbReference type="ARBA" id="ARBA00003732"/>
    </source>
</evidence>
<dbReference type="RefSeq" id="XP_016445767.1">
    <property type="nucleotide sequence ID" value="XM_016590281.1"/>
</dbReference>
<dbReference type="Gene3D" id="1.20.5.4770">
    <property type="match status" value="1"/>
</dbReference>
<dbReference type="OMA" id="KTERCKC"/>
<dbReference type="GO" id="GO:0003677">
    <property type="term" value="F:DNA binding"/>
    <property type="evidence" value="ECO:0007669"/>
    <property type="project" value="InterPro"/>
</dbReference>